<dbReference type="AlphaFoldDB" id="A0A5E4N4B2"/>
<sequence length="63" mass="7142">MEMLEAASSNVNVLTLASVSCIFIKQVLRRLALSSAVIHVLKNNQLGFFNENLRQQQNRQELL</sequence>
<name>A0A5E4N4B2_9HEMI</name>
<proteinExistence type="predicted"/>
<evidence type="ECO:0000313" key="2">
    <source>
        <dbReference type="Proteomes" id="UP000325440"/>
    </source>
</evidence>
<accession>A0A5E4N4B2</accession>
<organism evidence="1 2">
    <name type="scientific">Cinara cedri</name>
    <dbReference type="NCBI Taxonomy" id="506608"/>
    <lineage>
        <taxon>Eukaryota</taxon>
        <taxon>Metazoa</taxon>
        <taxon>Ecdysozoa</taxon>
        <taxon>Arthropoda</taxon>
        <taxon>Hexapoda</taxon>
        <taxon>Insecta</taxon>
        <taxon>Pterygota</taxon>
        <taxon>Neoptera</taxon>
        <taxon>Paraneoptera</taxon>
        <taxon>Hemiptera</taxon>
        <taxon>Sternorrhyncha</taxon>
        <taxon>Aphidomorpha</taxon>
        <taxon>Aphidoidea</taxon>
        <taxon>Aphididae</taxon>
        <taxon>Lachninae</taxon>
        <taxon>Cinara</taxon>
    </lineage>
</organism>
<dbReference type="EMBL" id="CABPRJ010001459">
    <property type="protein sequence ID" value="VVC37932.1"/>
    <property type="molecule type" value="Genomic_DNA"/>
</dbReference>
<reference evidence="1 2" key="1">
    <citation type="submission" date="2019-08" db="EMBL/GenBank/DDBJ databases">
        <authorList>
            <person name="Alioto T."/>
            <person name="Alioto T."/>
            <person name="Gomez Garrido J."/>
        </authorList>
    </citation>
    <scope>NUCLEOTIDE SEQUENCE [LARGE SCALE GENOMIC DNA]</scope>
</reference>
<gene>
    <name evidence="1" type="ORF">CINCED_3A014815</name>
</gene>
<evidence type="ECO:0000313" key="1">
    <source>
        <dbReference type="EMBL" id="VVC37932.1"/>
    </source>
</evidence>
<keyword evidence="2" id="KW-1185">Reference proteome</keyword>
<protein>
    <submittedName>
        <fullName evidence="1">Uncharacterized protein</fullName>
    </submittedName>
</protein>
<dbReference type="Proteomes" id="UP000325440">
    <property type="component" value="Unassembled WGS sequence"/>
</dbReference>